<dbReference type="PANTHER" id="PTHR24359:SF37">
    <property type="entry name" value="PROTEIN KINASE DOMAIN-CONTAINING PROTEIN"/>
    <property type="match status" value="1"/>
</dbReference>
<protein>
    <recommendedName>
        <fullName evidence="2">Protein kinase domain-containing protein</fullName>
    </recommendedName>
</protein>
<dbReference type="Pfam" id="PF00069">
    <property type="entry name" value="Pkinase"/>
    <property type="match status" value="1"/>
</dbReference>
<reference evidence="3" key="2">
    <citation type="submission" date="2023-06" db="EMBL/GenBank/DDBJ databases">
        <authorList>
            <consortium name="Lawrence Berkeley National Laboratory"/>
            <person name="Haridas S."/>
            <person name="Hensen N."/>
            <person name="Bonometti L."/>
            <person name="Westerberg I."/>
            <person name="Brannstrom I.O."/>
            <person name="Guillou S."/>
            <person name="Cros-Aarteil S."/>
            <person name="Calhoun S."/>
            <person name="Kuo A."/>
            <person name="Mondo S."/>
            <person name="Pangilinan J."/>
            <person name="Riley R."/>
            <person name="Labutti K."/>
            <person name="Andreopoulos B."/>
            <person name="Lipzen A."/>
            <person name="Chen C."/>
            <person name="Yanf M."/>
            <person name="Daum C."/>
            <person name="Ng V."/>
            <person name="Clum A."/>
            <person name="Steindorff A."/>
            <person name="Ohm R."/>
            <person name="Martin F."/>
            <person name="Silar P."/>
            <person name="Natvig D."/>
            <person name="Lalanne C."/>
            <person name="Gautier V."/>
            <person name="Ament-Velasquez S.L."/>
            <person name="Kruys A."/>
            <person name="Hutchinson M.I."/>
            <person name="Powell A.J."/>
            <person name="Barry K."/>
            <person name="Miller A.N."/>
            <person name="Grigoriev I.V."/>
            <person name="Debuchy R."/>
            <person name="Gladieux P."/>
            <person name="Thoren M.H."/>
            <person name="Johannesson H."/>
        </authorList>
    </citation>
    <scope>NUCLEOTIDE SEQUENCE</scope>
    <source>
        <strain evidence="3">CBS 955.72</strain>
    </source>
</reference>
<feature type="compositionally biased region" description="Polar residues" evidence="1">
    <location>
        <begin position="22"/>
        <end position="47"/>
    </location>
</feature>
<keyword evidence="4" id="KW-1185">Reference proteome</keyword>
<dbReference type="PROSITE" id="PS50011">
    <property type="entry name" value="PROTEIN_KINASE_DOM"/>
    <property type="match status" value="1"/>
</dbReference>
<comment type="caution">
    <text evidence="3">The sequence shown here is derived from an EMBL/GenBank/DDBJ whole genome shotgun (WGS) entry which is preliminary data.</text>
</comment>
<evidence type="ECO:0000256" key="1">
    <source>
        <dbReference type="SAM" id="MobiDB-lite"/>
    </source>
</evidence>
<dbReference type="EMBL" id="JAUIQD010000005">
    <property type="protein sequence ID" value="KAK3349559.1"/>
    <property type="molecule type" value="Genomic_DNA"/>
</dbReference>
<name>A0AAJ0HEV4_9PEZI</name>
<organism evidence="3 4">
    <name type="scientific">Lasiosphaeria hispida</name>
    <dbReference type="NCBI Taxonomy" id="260671"/>
    <lineage>
        <taxon>Eukaryota</taxon>
        <taxon>Fungi</taxon>
        <taxon>Dikarya</taxon>
        <taxon>Ascomycota</taxon>
        <taxon>Pezizomycotina</taxon>
        <taxon>Sordariomycetes</taxon>
        <taxon>Sordariomycetidae</taxon>
        <taxon>Sordariales</taxon>
        <taxon>Lasiosphaeriaceae</taxon>
        <taxon>Lasiosphaeria</taxon>
    </lineage>
</organism>
<reference evidence="3" key="1">
    <citation type="journal article" date="2023" name="Mol. Phylogenet. Evol.">
        <title>Genome-scale phylogeny and comparative genomics of the fungal order Sordariales.</title>
        <authorList>
            <person name="Hensen N."/>
            <person name="Bonometti L."/>
            <person name="Westerberg I."/>
            <person name="Brannstrom I.O."/>
            <person name="Guillou S."/>
            <person name="Cros-Aarteil S."/>
            <person name="Calhoun S."/>
            <person name="Haridas S."/>
            <person name="Kuo A."/>
            <person name="Mondo S."/>
            <person name="Pangilinan J."/>
            <person name="Riley R."/>
            <person name="LaButti K."/>
            <person name="Andreopoulos B."/>
            <person name="Lipzen A."/>
            <person name="Chen C."/>
            <person name="Yan M."/>
            <person name="Daum C."/>
            <person name="Ng V."/>
            <person name="Clum A."/>
            <person name="Steindorff A."/>
            <person name="Ohm R.A."/>
            <person name="Martin F."/>
            <person name="Silar P."/>
            <person name="Natvig D.O."/>
            <person name="Lalanne C."/>
            <person name="Gautier V."/>
            <person name="Ament-Velasquez S.L."/>
            <person name="Kruys A."/>
            <person name="Hutchinson M.I."/>
            <person name="Powell A.J."/>
            <person name="Barry K."/>
            <person name="Miller A.N."/>
            <person name="Grigoriev I.V."/>
            <person name="Debuchy R."/>
            <person name="Gladieux P."/>
            <person name="Hiltunen Thoren M."/>
            <person name="Johannesson H."/>
        </authorList>
    </citation>
    <scope>NUCLEOTIDE SEQUENCE</scope>
    <source>
        <strain evidence="3">CBS 955.72</strain>
    </source>
</reference>
<dbReference type="SMART" id="SM00220">
    <property type="entry name" value="S_TKc"/>
    <property type="match status" value="1"/>
</dbReference>
<proteinExistence type="predicted"/>
<gene>
    <name evidence="3" type="ORF">B0T25DRAFT_245771</name>
</gene>
<sequence length="831" mass="93505">MSEPRPRKQQRTETLPRGSGAQGSTRLASRRTSLQQPLHSTQLSRDSGLSADTDADDGSERLTHRKTPTINIPRPKDSITSTGDQSGPIIIRNAGEQFGKSRASQGLEADLVGMPGGDISPNARSFNNRQKSPNPHLGIPGPDDHEGYTNNYKIGHRLRLASEFSICSDRGPDLESQHIARVAQTIQPIDYDACPDADLVSTVQEDLEPKISSFFYKAEHYFLPWTVLHQVLTTHTVLRLLRHLDREGGTRQREALANRIAPPLHSLGGFVGVNGQFRRTFATLLLTGREHMIFAFVDAGLNDGALLEVEFKKLKPTSREFGPLFKGWRSREVKLFKSLRWQLWPTFVAAQRQPEPDEGARTDPVHGANRVTYFKRIRYKLRSTEEILPVERVDRPDISGGFADVRFFMLHEHQQDLPRFTRDGNKNPVAVKTLKNDTKGTAEQCEAYLNEVYVMGRLESAIASPHIAKLLATIEVSSSISAQERSDYHLVLEAADRNVENLWTSEEWWANYPARGVTDTDLAKWVSRQCYGLTDALWKLHDFPRGDQDTNDKTHGLHRDIKPDNLLHYENWNPETGYDPEGTVDKKLGVIQLSDFGLSSFHSTRSVGNHHVPGAFLDYAAPETDILLTHSPATDVWHFGCLFMDFATWLLDGPAGYGKFAEERLTTVLRGNMCRFATFTAGGNGGRSRGVTTVEVNQTVLKQATYLSQHEKSSGFVRELCHIAVNYMLVMRDTNQTQKCVEYSQERQAAADRLTSNQAAKILSEMAKRDDDYFKPSKAEVIPFESSYWKRPTLEFQYTVHQLQQISKKVRSGLEPGEAGLKKLGRVVVEK</sequence>
<evidence type="ECO:0000259" key="2">
    <source>
        <dbReference type="PROSITE" id="PS50011"/>
    </source>
</evidence>
<dbReference type="SUPFAM" id="SSF56112">
    <property type="entry name" value="Protein kinase-like (PK-like)"/>
    <property type="match status" value="1"/>
</dbReference>
<dbReference type="InterPro" id="IPR011009">
    <property type="entry name" value="Kinase-like_dom_sf"/>
</dbReference>
<dbReference type="GO" id="GO:0005524">
    <property type="term" value="F:ATP binding"/>
    <property type="evidence" value="ECO:0007669"/>
    <property type="project" value="InterPro"/>
</dbReference>
<feature type="region of interest" description="Disordered" evidence="1">
    <location>
        <begin position="1"/>
        <end position="88"/>
    </location>
</feature>
<dbReference type="AlphaFoldDB" id="A0AAJ0HEV4"/>
<evidence type="ECO:0000313" key="3">
    <source>
        <dbReference type="EMBL" id="KAK3349559.1"/>
    </source>
</evidence>
<feature type="domain" description="Protein kinase" evidence="2">
    <location>
        <begin position="391"/>
        <end position="794"/>
    </location>
</feature>
<dbReference type="GO" id="GO:0004674">
    <property type="term" value="F:protein serine/threonine kinase activity"/>
    <property type="evidence" value="ECO:0007669"/>
    <property type="project" value="TreeGrafter"/>
</dbReference>
<dbReference type="Proteomes" id="UP001275084">
    <property type="component" value="Unassembled WGS sequence"/>
</dbReference>
<feature type="region of interest" description="Disordered" evidence="1">
    <location>
        <begin position="117"/>
        <end position="147"/>
    </location>
</feature>
<dbReference type="InterPro" id="IPR000719">
    <property type="entry name" value="Prot_kinase_dom"/>
</dbReference>
<dbReference type="Gene3D" id="1.10.510.10">
    <property type="entry name" value="Transferase(Phosphotransferase) domain 1"/>
    <property type="match status" value="1"/>
</dbReference>
<accession>A0AAJ0HEV4</accession>
<feature type="compositionally biased region" description="Polar residues" evidence="1">
    <location>
        <begin position="122"/>
        <end position="133"/>
    </location>
</feature>
<dbReference type="PANTHER" id="PTHR24359">
    <property type="entry name" value="SERINE/THREONINE-PROTEIN KINASE SBK1"/>
    <property type="match status" value="1"/>
</dbReference>
<evidence type="ECO:0000313" key="4">
    <source>
        <dbReference type="Proteomes" id="UP001275084"/>
    </source>
</evidence>